<comment type="caution">
    <text evidence="1">The sequence shown here is derived from an EMBL/GenBank/DDBJ whole genome shotgun (WGS) entry which is preliminary data.</text>
</comment>
<keyword evidence="2" id="KW-1185">Reference proteome</keyword>
<organism evidence="1 2">
    <name type="scientific">Alicyclobacillus cycloheptanicus</name>
    <dbReference type="NCBI Taxonomy" id="1457"/>
    <lineage>
        <taxon>Bacteria</taxon>
        <taxon>Bacillati</taxon>
        <taxon>Bacillota</taxon>
        <taxon>Bacilli</taxon>
        <taxon>Bacillales</taxon>
        <taxon>Alicyclobacillaceae</taxon>
        <taxon>Alicyclobacillus</taxon>
    </lineage>
</organism>
<gene>
    <name evidence="1" type="ORF">J2S03_000159</name>
</gene>
<evidence type="ECO:0000313" key="1">
    <source>
        <dbReference type="EMBL" id="MDQ0188355.1"/>
    </source>
</evidence>
<protein>
    <submittedName>
        <fullName evidence="1">Stage III sporulation protein AG</fullName>
    </submittedName>
</protein>
<reference evidence="1 2" key="1">
    <citation type="submission" date="2023-07" db="EMBL/GenBank/DDBJ databases">
        <title>Genomic Encyclopedia of Type Strains, Phase IV (KMG-IV): sequencing the most valuable type-strain genomes for metagenomic binning, comparative biology and taxonomic classification.</title>
        <authorList>
            <person name="Goeker M."/>
        </authorList>
    </citation>
    <scope>NUCLEOTIDE SEQUENCE [LARGE SCALE GENOMIC DNA]</scope>
    <source>
        <strain evidence="1 2">DSM 4006</strain>
    </source>
</reference>
<dbReference type="Proteomes" id="UP001232973">
    <property type="component" value="Unassembled WGS sequence"/>
</dbReference>
<sequence length="191" mass="20585">MDWKPFLQNRWLLVLGALGIVLLVFGSIWSRAGNAVQTVAGVAQQTQNSTTGSSNELSSDVNQVDPGLVFENLYDSQLTNMLDQIAGVNSVHVMVTLDSTETLRLAQNLQETTQEQGGTKTSTSVNKQTTTIHTASGADEPIVIERLAPAVRGVLVTVNAQDFYTAKAEIIDAITNVLDVPAYKISVEPQK</sequence>
<evidence type="ECO:0000313" key="2">
    <source>
        <dbReference type="Proteomes" id="UP001232973"/>
    </source>
</evidence>
<dbReference type="EMBL" id="JAUSTP010000001">
    <property type="protein sequence ID" value="MDQ0188355.1"/>
    <property type="molecule type" value="Genomic_DNA"/>
</dbReference>
<accession>A0ABT9XDK2</accession>
<dbReference type="RefSeq" id="WP_274455760.1">
    <property type="nucleotide sequence ID" value="NZ_CP067097.1"/>
</dbReference>
<proteinExistence type="predicted"/>
<name>A0ABT9XDK2_9BACL</name>